<feature type="compositionally biased region" description="Basic and acidic residues" evidence="5">
    <location>
        <begin position="44"/>
        <end position="61"/>
    </location>
</feature>
<dbReference type="OrthoDB" id="194358at2759"/>
<comment type="subcellular location">
    <subcellularLocation>
        <location evidence="1">Cell membrane</location>
        <topology evidence="1">Multi-pass membrane protein</topology>
    </subcellularLocation>
</comment>
<evidence type="ECO:0000256" key="5">
    <source>
        <dbReference type="SAM" id="MobiDB-lite"/>
    </source>
</evidence>
<evidence type="ECO:0000313" key="7">
    <source>
        <dbReference type="EMBL" id="OCL04779.1"/>
    </source>
</evidence>
<keyword evidence="2 6" id="KW-0812">Transmembrane</keyword>
<organism evidence="7 8">
    <name type="scientific">Glonium stellatum</name>
    <dbReference type="NCBI Taxonomy" id="574774"/>
    <lineage>
        <taxon>Eukaryota</taxon>
        <taxon>Fungi</taxon>
        <taxon>Dikarya</taxon>
        <taxon>Ascomycota</taxon>
        <taxon>Pezizomycotina</taxon>
        <taxon>Dothideomycetes</taxon>
        <taxon>Pleosporomycetidae</taxon>
        <taxon>Gloniales</taxon>
        <taxon>Gloniaceae</taxon>
        <taxon>Glonium</taxon>
    </lineage>
</organism>
<keyword evidence="3 6" id="KW-1133">Transmembrane helix</keyword>
<feature type="transmembrane region" description="Helical" evidence="6">
    <location>
        <begin position="488"/>
        <end position="506"/>
    </location>
</feature>
<evidence type="ECO:0000256" key="3">
    <source>
        <dbReference type="ARBA" id="ARBA00022989"/>
    </source>
</evidence>
<reference evidence="7 8" key="1">
    <citation type="journal article" date="2016" name="Nat. Commun.">
        <title>Ectomycorrhizal ecology is imprinted in the genome of the dominant symbiotic fungus Cenococcum geophilum.</title>
        <authorList>
            <consortium name="DOE Joint Genome Institute"/>
            <person name="Peter M."/>
            <person name="Kohler A."/>
            <person name="Ohm R.A."/>
            <person name="Kuo A."/>
            <person name="Krutzmann J."/>
            <person name="Morin E."/>
            <person name="Arend M."/>
            <person name="Barry K.W."/>
            <person name="Binder M."/>
            <person name="Choi C."/>
            <person name="Clum A."/>
            <person name="Copeland A."/>
            <person name="Grisel N."/>
            <person name="Haridas S."/>
            <person name="Kipfer T."/>
            <person name="LaButti K."/>
            <person name="Lindquist E."/>
            <person name="Lipzen A."/>
            <person name="Maire R."/>
            <person name="Meier B."/>
            <person name="Mihaltcheva S."/>
            <person name="Molinier V."/>
            <person name="Murat C."/>
            <person name="Poggeler S."/>
            <person name="Quandt C.A."/>
            <person name="Sperisen C."/>
            <person name="Tritt A."/>
            <person name="Tisserant E."/>
            <person name="Crous P.W."/>
            <person name="Henrissat B."/>
            <person name="Nehls U."/>
            <person name="Egli S."/>
            <person name="Spatafora J.W."/>
            <person name="Grigoriev I.V."/>
            <person name="Martin F.M."/>
        </authorList>
    </citation>
    <scope>NUCLEOTIDE SEQUENCE [LARGE SCALE GENOMIC DNA]</scope>
    <source>
        <strain evidence="7 8">CBS 207.34</strain>
    </source>
</reference>
<evidence type="ECO:0000256" key="2">
    <source>
        <dbReference type="ARBA" id="ARBA00022692"/>
    </source>
</evidence>
<feature type="region of interest" description="Disordered" evidence="5">
    <location>
        <begin position="1"/>
        <end position="71"/>
    </location>
</feature>
<dbReference type="PANTHER" id="PTHR46494">
    <property type="entry name" value="CORA FAMILY METAL ION TRANSPORTER (EUROFUNG)"/>
    <property type="match status" value="1"/>
</dbReference>
<dbReference type="GO" id="GO:0005886">
    <property type="term" value="C:plasma membrane"/>
    <property type="evidence" value="ECO:0007669"/>
    <property type="project" value="UniProtKB-SubCell"/>
</dbReference>
<dbReference type="PANTHER" id="PTHR46494:SF1">
    <property type="entry name" value="CORA FAMILY METAL ION TRANSPORTER (EUROFUNG)"/>
    <property type="match status" value="1"/>
</dbReference>
<keyword evidence="8" id="KW-1185">Reference proteome</keyword>
<dbReference type="AlphaFoldDB" id="A0A8E2ETW9"/>
<evidence type="ECO:0000256" key="1">
    <source>
        <dbReference type="ARBA" id="ARBA00004651"/>
    </source>
</evidence>
<dbReference type="InterPro" id="IPR002523">
    <property type="entry name" value="MgTranspt_CorA/ZnTranspt_ZntB"/>
</dbReference>
<dbReference type="GO" id="GO:0050897">
    <property type="term" value="F:cobalt ion binding"/>
    <property type="evidence" value="ECO:0007669"/>
    <property type="project" value="TreeGrafter"/>
</dbReference>
<feature type="region of interest" description="Disordered" evidence="5">
    <location>
        <begin position="697"/>
        <end position="743"/>
    </location>
</feature>
<evidence type="ECO:0000256" key="4">
    <source>
        <dbReference type="ARBA" id="ARBA00023136"/>
    </source>
</evidence>
<feature type="transmembrane region" description="Helical" evidence="6">
    <location>
        <begin position="518"/>
        <end position="539"/>
    </location>
</feature>
<name>A0A8E2ETW9_9PEZI</name>
<accession>A0A8E2ETW9</accession>
<dbReference type="InterPro" id="IPR045863">
    <property type="entry name" value="CorA_TM1_TM2"/>
</dbReference>
<dbReference type="GO" id="GO:0000287">
    <property type="term" value="F:magnesium ion binding"/>
    <property type="evidence" value="ECO:0007669"/>
    <property type="project" value="TreeGrafter"/>
</dbReference>
<keyword evidence="4 6" id="KW-0472">Membrane</keyword>
<dbReference type="Pfam" id="PF01544">
    <property type="entry name" value="CorA"/>
    <property type="match status" value="1"/>
</dbReference>
<dbReference type="EMBL" id="KV750434">
    <property type="protein sequence ID" value="OCL04779.1"/>
    <property type="molecule type" value="Genomic_DNA"/>
</dbReference>
<sequence length="763" mass="87378">MTLPLLERSRSDPSPPPITIEDTSPIEQRPPPKLNAKSRSFSGYERHETRQDQSNLRDRRQSSWHRRKHSPGVEWREKWTADSWKQEHTQNGRRKIVAQEFHDVDGLRKFYANQDLSQQAALRVIHVQNASWATRFFLRKFNIDHHDDLVGTTFGRWAKYEKPQRRGGKPVLNGKTFRTQRDPWRGISRAAFGLDYLRHYDAQRFPNTENSMKIMELNHYDSLDNPTYGYDVFVQRLSVYIQRSEGDPYLPTDPDIRNPYNEAEYREYQRLKRQYGSSADENVNEAYIPKLQTLDNGSTIIIFEHSQSGSVEDTLIGARQEIESRWRRLTFYLPREETSNDARLALECMDFILRDIFKALAFAWEKYLNICETHVGILEDKIYENPADESRAPELWTNSSLWLKVERLMLIHVDIIKEMKNHLKELADEDPQQEAWLGTTSDEFEKLTNLIQEGVVKPTANLSDLMYKSIGIRDARHSLQLGTSMWRLSWITFIFLPLTFTVGFFGMNVDTFRGDPSIKWFFVSAIPLMLTVFILWYAIKHTLASQRQDPLRRGVYESLFHELSHTHPTLWSRRGPRDGIIPIGFFSALKWRLVTTWFAPDHTILARSYDPGDEELGVWSRVKRALVRRWLGQITVMPLTTATASAPDLEYAIGGLNTELGAIGELLSLATPIAIADGEPTAASRIGANVPLVRLRSLSPTRSDGRPSSRQTSGGGSGVMVEEKGASEDEHSGSEDGRGVRDTMQRLTVPLYPGGAGIIAGGL</sequence>
<feature type="compositionally biased region" description="Basic and acidic residues" evidence="5">
    <location>
        <begin position="721"/>
        <end position="743"/>
    </location>
</feature>
<evidence type="ECO:0000256" key="6">
    <source>
        <dbReference type="SAM" id="Phobius"/>
    </source>
</evidence>
<protein>
    <submittedName>
        <fullName evidence="7">Uncharacterized protein</fullName>
    </submittedName>
</protein>
<feature type="compositionally biased region" description="Polar residues" evidence="5">
    <location>
        <begin position="698"/>
        <end position="712"/>
    </location>
</feature>
<proteinExistence type="predicted"/>
<dbReference type="Gene3D" id="1.20.58.340">
    <property type="entry name" value="Magnesium transport protein CorA, transmembrane region"/>
    <property type="match status" value="1"/>
</dbReference>
<dbReference type="GO" id="GO:0015095">
    <property type="term" value="F:magnesium ion transmembrane transporter activity"/>
    <property type="evidence" value="ECO:0007669"/>
    <property type="project" value="TreeGrafter"/>
</dbReference>
<evidence type="ECO:0000313" key="8">
    <source>
        <dbReference type="Proteomes" id="UP000250140"/>
    </source>
</evidence>
<dbReference type="SUPFAM" id="SSF144083">
    <property type="entry name" value="Magnesium transport protein CorA, transmembrane region"/>
    <property type="match status" value="1"/>
</dbReference>
<dbReference type="GO" id="GO:0015087">
    <property type="term" value="F:cobalt ion transmembrane transporter activity"/>
    <property type="evidence" value="ECO:0007669"/>
    <property type="project" value="TreeGrafter"/>
</dbReference>
<dbReference type="Proteomes" id="UP000250140">
    <property type="component" value="Unassembled WGS sequence"/>
</dbReference>
<gene>
    <name evidence="7" type="ORF">AOQ84DRAFT_225567</name>
</gene>